<accession>A0A633FQF2</accession>
<dbReference type="EMBL" id="AAMGUO010000017">
    <property type="protein sequence ID" value="EDH2141298.1"/>
    <property type="molecule type" value="Genomic_DNA"/>
</dbReference>
<dbReference type="InterPro" id="IPR006429">
    <property type="entry name" value="Phage_lambda_portal"/>
</dbReference>
<dbReference type="GO" id="GO:0005198">
    <property type="term" value="F:structural molecule activity"/>
    <property type="evidence" value="ECO:0007669"/>
    <property type="project" value="InterPro"/>
</dbReference>
<dbReference type="Pfam" id="PF05136">
    <property type="entry name" value="Phage_portal_2"/>
    <property type="match status" value="1"/>
</dbReference>
<dbReference type="NCBIfam" id="TIGR01539">
    <property type="entry name" value="portal_lambda"/>
    <property type="match status" value="1"/>
</dbReference>
<comment type="caution">
    <text evidence="1">The sequence shown here is derived from an EMBL/GenBank/DDBJ whole genome shotgun (WGS) entry which is preliminary data.</text>
</comment>
<proteinExistence type="predicted"/>
<dbReference type="AlphaFoldDB" id="A0A633FQF2"/>
<protein>
    <submittedName>
        <fullName evidence="1">Phage portal protein</fullName>
    </submittedName>
</protein>
<gene>
    <name evidence="1" type="ORF">GC556_15850</name>
</gene>
<sequence>MTRKQKQRPVLIDVNGVPLRESLGYSGGGTGFGGQMEDWMPMAESADAALLPSLRLGNARADDLVRNNGVAANAVALHKDHIVGHLFLISYRPNWQYLGMRESAARSFVNEVESAWTEYCDGIFGEIDIEGKRTFTEFIREGVGVHAFNGEIFLQPVWDTETTQLFRTRFKAISPKRVDTPGHAMGNKQLRAGVEADRNGKALAYHVCEDDWPLSGVGQWTRIPKYLASGRPAMLHIFEPVEDGQTRGANQFYSVMERLKMLDTLQATQLQSAIVKAMYAATIESELDTDKAFEYIAGIQGTGVGDANNPLVSILASYARYYAVNNVKLGGVKIPHLHPGDALKLQTAQNADSGFSALEQALLRYIAAGLGVSYEQLSRDYSQVSYSSARASANESWRYFMGRRKLIAGRLATQMFSCWLEEALIRGVIRAPRARLSFWEARSSWSRAEWIGAGRMAIDGLKEVQEAVMRIEAGLSTYEKELAIMGEDYQDIFRQQVRESEERRAAGLPRPVWITETYQQKITESRQPEEDKRAT</sequence>
<reference evidence="1" key="1">
    <citation type="submission" date="2019-10" db="EMBL/GenBank/DDBJ databases">
        <authorList>
            <consortium name="PulseNet: The National Subtyping Network for Foodborne Disease Surveillance"/>
            <person name="Tarr C.L."/>
            <person name="Trees E."/>
            <person name="Katz L.S."/>
            <person name="Carleton-Romer H.A."/>
            <person name="Stroika S."/>
            <person name="Kucerova Z."/>
            <person name="Roache K.F."/>
            <person name="Sabol A.L."/>
            <person name="Besser J."/>
            <person name="Gerner-Smidt P."/>
        </authorList>
    </citation>
    <scope>NUCLEOTIDE SEQUENCE</scope>
    <source>
        <strain evidence="1">PNUSAS080054</strain>
    </source>
</reference>
<name>A0A633FQF2_SALER</name>
<organism evidence="1">
    <name type="scientific">Salmonella enterica</name>
    <name type="common">Salmonella choleraesuis</name>
    <dbReference type="NCBI Taxonomy" id="28901"/>
    <lineage>
        <taxon>Bacteria</taxon>
        <taxon>Pseudomonadati</taxon>
        <taxon>Pseudomonadota</taxon>
        <taxon>Gammaproteobacteria</taxon>
        <taxon>Enterobacterales</taxon>
        <taxon>Enterobacteriaceae</taxon>
        <taxon>Salmonella</taxon>
    </lineage>
</organism>
<dbReference type="GO" id="GO:0019068">
    <property type="term" value="P:virion assembly"/>
    <property type="evidence" value="ECO:0007669"/>
    <property type="project" value="InterPro"/>
</dbReference>
<evidence type="ECO:0000313" key="1">
    <source>
        <dbReference type="EMBL" id="EDH2141298.1"/>
    </source>
</evidence>